<dbReference type="Gene3D" id="2.30.42.10">
    <property type="match status" value="1"/>
</dbReference>
<dbReference type="SUPFAM" id="SSF50156">
    <property type="entry name" value="PDZ domain-like"/>
    <property type="match status" value="1"/>
</dbReference>
<dbReference type="GO" id="GO:0001736">
    <property type="term" value="P:establishment of planar polarity"/>
    <property type="evidence" value="ECO:0007669"/>
    <property type="project" value="InterPro"/>
</dbReference>
<organism evidence="2 3">
    <name type="scientific">Hucho hucho</name>
    <name type="common">huchen</name>
    <dbReference type="NCBI Taxonomy" id="62062"/>
    <lineage>
        <taxon>Eukaryota</taxon>
        <taxon>Metazoa</taxon>
        <taxon>Chordata</taxon>
        <taxon>Craniata</taxon>
        <taxon>Vertebrata</taxon>
        <taxon>Euteleostomi</taxon>
        <taxon>Actinopterygii</taxon>
        <taxon>Neopterygii</taxon>
        <taxon>Teleostei</taxon>
        <taxon>Protacanthopterygii</taxon>
        <taxon>Salmoniformes</taxon>
        <taxon>Salmonidae</taxon>
        <taxon>Salmoninae</taxon>
        <taxon>Hucho</taxon>
    </lineage>
</organism>
<evidence type="ECO:0008006" key="4">
    <source>
        <dbReference type="Google" id="ProtNLM"/>
    </source>
</evidence>
<dbReference type="PANTHER" id="PTHR21082:SF4">
    <property type="entry name" value="PROTEIN INTURNED"/>
    <property type="match status" value="1"/>
</dbReference>
<dbReference type="AlphaFoldDB" id="A0A4W5PLK0"/>
<sequence length="351" mass="38098">MFNIATDGETSRPFSKNLEDFDSIRSVLLYSDLEPEWLDDVQKNGELFYLELSEGEEAAALAQAAANHGLSTNHVRFSEKEAEIISDESRKLPDGAPTKGEPKLKRLARILRRKRRPSQSRGPDGGGEDSSSRPVSILKNQAGQRVGVMVQQLKEVFLYLNPKRLGSCSPPPPERGGLLEALLGVVHHPSLGRGQGDPAGRREERITVHGLVPNSPAVKCAQILIGDNLVAVDDVGVTTENIERVLSCIPGPTQVKLTLETASPGGPREGGVDMSSAPRLRPSPSVSQLVRLLWGEDTVELQMSIGHIPHIVMYLSLKLDSDSPLEEVSSVGLCPKCTLCPIMCTTKDQRP</sequence>
<dbReference type="InterPro" id="IPR039151">
    <property type="entry name" value="INTU"/>
</dbReference>
<keyword evidence="3" id="KW-1185">Reference proteome</keyword>
<reference evidence="2" key="3">
    <citation type="submission" date="2025-09" db="UniProtKB">
        <authorList>
            <consortium name="Ensembl"/>
        </authorList>
    </citation>
    <scope>IDENTIFICATION</scope>
</reference>
<accession>A0A4W5PLK0</accession>
<reference evidence="2" key="2">
    <citation type="submission" date="2025-08" db="UniProtKB">
        <authorList>
            <consortium name="Ensembl"/>
        </authorList>
    </citation>
    <scope>IDENTIFICATION</scope>
</reference>
<dbReference type="PANTHER" id="PTHR21082">
    <property type="entry name" value="PROTEIN INTURNED"/>
    <property type="match status" value="1"/>
</dbReference>
<feature type="region of interest" description="Disordered" evidence="1">
    <location>
        <begin position="82"/>
        <end position="135"/>
    </location>
</feature>
<evidence type="ECO:0000256" key="1">
    <source>
        <dbReference type="SAM" id="MobiDB-lite"/>
    </source>
</evidence>
<dbReference type="GeneTree" id="ENSGT00390000001301"/>
<dbReference type="GO" id="GO:0007399">
    <property type="term" value="P:nervous system development"/>
    <property type="evidence" value="ECO:0007669"/>
    <property type="project" value="TreeGrafter"/>
</dbReference>
<dbReference type="GO" id="GO:0005737">
    <property type="term" value="C:cytoplasm"/>
    <property type="evidence" value="ECO:0007669"/>
    <property type="project" value="TreeGrafter"/>
</dbReference>
<evidence type="ECO:0000313" key="3">
    <source>
        <dbReference type="Proteomes" id="UP000314982"/>
    </source>
</evidence>
<dbReference type="InterPro" id="IPR036034">
    <property type="entry name" value="PDZ_sf"/>
</dbReference>
<protein>
    <recommendedName>
        <fullName evidence="4">Protein inturned</fullName>
    </recommendedName>
</protein>
<dbReference type="GO" id="GO:0005929">
    <property type="term" value="C:cilium"/>
    <property type="evidence" value="ECO:0007669"/>
    <property type="project" value="TreeGrafter"/>
</dbReference>
<proteinExistence type="predicted"/>
<feature type="compositionally biased region" description="Basic residues" evidence="1">
    <location>
        <begin position="105"/>
        <end position="118"/>
    </location>
</feature>
<feature type="region of interest" description="Disordered" evidence="1">
    <location>
        <begin position="260"/>
        <end position="281"/>
    </location>
</feature>
<dbReference type="STRING" id="62062.ENSHHUP00000062495"/>
<dbReference type="Proteomes" id="UP000314982">
    <property type="component" value="Unassembled WGS sequence"/>
</dbReference>
<name>A0A4W5PLK0_9TELE</name>
<reference evidence="3" key="1">
    <citation type="submission" date="2018-06" db="EMBL/GenBank/DDBJ databases">
        <title>Genome assembly of Danube salmon.</title>
        <authorList>
            <person name="Macqueen D.J."/>
            <person name="Gundappa M.K."/>
        </authorList>
    </citation>
    <scope>NUCLEOTIDE SEQUENCE [LARGE SCALE GENOMIC DNA]</scope>
</reference>
<evidence type="ECO:0000313" key="2">
    <source>
        <dbReference type="Ensembl" id="ENSHHUP00000062495.1"/>
    </source>
</evidence>
<dbReference type="Ensembl" id="ENSHHUT00000064609.1">
    <property type="protein sequence ID" value="ENSHHUP00000062495.1"/>
    <property type="gene ID" value="ENSHHUG00000036961.1"/>
</dbReference>
<dbReference type="GO" id="GO:0060271">
    <property type="term" value="P:cilium assembly"/>
    <property type="evidence" value="ECO:0007669"/>
    <property type="project" value="InterPro"/>
</dbReference>
<feature type="compositionally biased region" description="Basic and acidic residues" evidence="1">
    <location>
        <begin position="82"/>
        <end position="93"/>
    </location>
</feature>